<evidence type="ECO:0000256" key="2">
    <source>
        <dbReference type="SAM" id="SignalP"/>
    </source>
</evidence>
<dbReference type="InterPro" id="IPR050300">
    <property type="entry name" value="GDXG_lipolytic_enzyme"/>
</dbReference>
<keyword evidence="1" id="KW-0378">Hydrolase</keyword>
<evidence type="ECO:0000259" key="3">
    <source>
        <dbReference type="Pfam" id="PF20434"/>
    </source>
</evidence>
<gene>
    <name evidence="4" type="ORF">AVDCRST_MAG91-3711</name>
</gene>
<sequence length="290" mass="30338">MFRPFAAFLLALLSACSPLKGFNAIVPKDGGVELVARDAAYGPLPRQSLDVYAPRADAAGPRPVIVFIYGGSWRSGTKDGYGFAARALATGGFVVAVPDYRLVPEARYPAFVEDGAAAVRWVRANAARLGADPDRIVLVGHSAGAYNAAMLSLDPRFLGADRAAVRGFVGLAGPYDFLPLDGPITRAAFGQATDLPATQPVNAASAGDPPVLLLHGDLDDTVYPRNSQALARKLGAAGVRATVTLYPYLGHVGILTALSKPYRVRAPVLADTLRFAREVTVAVPAAAASR</sequence>
<evidence type="ECO:0000256" key="1">
    <source>
        <dbReference type="ARBA" id="ARBA00022801"/>
    </source>
</evidence>
<dbReference type="Gene3D" id="3.40.50.1820">
    <property type="entry name" value="alpha/beta hydrolase"/>
    <property type="match status" value="1"/>
</dbReference>
<feature type="chain" id="PRO_5026719063" evidence="2">
    <location>
        <begin position="22"/>
        <end position="290"/>
    </location>
</feature>
<name>A0A6J4U493_9SPHN</name>
<organism evidence="4">
    <name type="scientific">uncultured Sphingomonadaceae bacterium</name>
    <dbReference type="NCBI Taxonomy" id="169976"/>
    <lineage>
        <taxon>Bacteria</taxon>
        <taxon>Pseudomonadati</taxon>
        <taxon>Pseudomonadota</taxon>
        <taxon>Alphaproteobacteria</taxon>
        <taxon>Sphingomonadales</taxon>
        <taxon>Sphingomonadaceae</taxon>
        <taxon>environmental samples</taxon>
    </lineage>
</organism>
<dbReference type="InterPro" id="IPR029058">
    <property type="entry name" value="AB_hydrolase_fold"/>
</dbReference>
<dbReference type="EMBL" id="CADCVX010000647">
    <property type="protein sequence ID" value="CAA9539515.1"/>
    <property type="molecule type" value="Genomic_DNA"/>
</dbReference>
<feature type="domain" description="BD-FAE-like" evidence="3">
    <location>
        <begin position="49"/>
        <end position="234"/>
    </location>
</feature>
<keyword evidence="2" id="KW-0732">Signal</keyword>
<dbReference type="PANTHER" id="PTHR48081">
    <property type="entry name" value="AB HYDROLASE SUPERFAMILY PROTEIN C4A8.06C"/>
    <property type="match status" value="1"/>
</dbReference>
<evidence type="ECO:0000313" key="4">
    <source>
        <dbReference type="EMBL" id="CAA9539515.1"/>
    </source>
</evidence>
<dbReference type="PROSITE" id="PS51257">
    <property type="entry name" value="PROKAR_LIPOPROTEIN"/>
    <property type="match status" value="1"/>
</dbReference>
<dbReference type="InterPro" id="IPR049492">
    <property type="entry name" value="BD-FAE-like_dom"/>
</dbReference>
<dbReference type="AlphaFoldDB" id="A0A6J4U493"/>
<reference evidence="4" key="1">
    <citation type="submission" date="2020-02" db="EMBL/GenBank/DDBJ databases">
        <authorList>
            <person name="Meier V. D."/>
        </authorList>
    </citation>
    <scope>NUCLEOTIDE SEQUENCE</scope>
    <source>
        <strain evidence="4">AVDCRST_MAG91</strain>
    </source>
</reference>
<dbReference type="Pfam" id="PF20434">
    <property type="entry name" value="BD-FAE"/>
    <property type="match status" value="1"/>
</dbReference>
<feature type="signal peptide" evidence="2">
    <location>
        <begin position="1"/>
        <end position="21"/>
    </location>
</feature>
<accession>A0A6J4U493</accession>
<dbReference type="PANTHER" id="PTHR48081:SF9">
    <property type="entry name" value="CARBOXYLESTERASE"/>
    <property type="match status" value="1"/>
</dbReference>
<dbReference type="GO" id="GO:0016787">
    <property type="term" value="F:hydrolase activity"/>
    <property type="evidence" value="ECO:0007669"/>
    <property type="project" value="UniProtKB-KW"/>
</dbReference>
<protein>
    <submittedName>
        <fullName evidence="4">Carboxylesterase family protein</fullName>
    </submittedName>
</protein>
<proteinExistence type="predicted"/>
<dbReference type="SUPFAM" id="SSF53474">
    <property type="entry name" value="alpha/beta-Hydrolases"/>
    <property type="match status" value="1"/>
</dbReference>